<evidence type="ECO:0000313" key="3">
    <source>
        <dbReference type="Proteomes" id="UP000747542"/>
    </source>
</evidence>
<keyword evidence="3" id="KW-1185">Reference proteome</keyword>
<proteinExistence type="predicted"/>
<dbReference type="EMBL" id="JAHLQT010034244">
    <property type="protein sequence ID" value="KAG7159026.1"/>
    <property type="molecule type" value="Genomic_DNA"/>
</dbReference>
<dbReference type="Proteomes" id="UP000747542">
    <property type="component" value="Unassembled WGS sequence"/>
</dbReference>
<evidence type="ECO:0000313" key="2">
    <source>
        <dbReference type="EMBL" id="KAG7168625.1"/>
    </source>
</evidence>
<name>A0A8J5JMU8_HOMAM</name>
<protein>
    <submittedName>
        <fullName evidence="1">Tigger transposable element-derived protein 1-like 187</fullName>
    </submittedName>
    <submittedName>
        <fullName evidence="2">Tigger transposable element-derived protein 1-like 188</fullName>
    </submittedName>
</protein>
<dbReference type="AlphaFoldDB" id="A0A8J5JMU8"/>
<dbReference type="EMBL" id="JAHLQT010019892">
    <property type="protein sequence ID" value="KAG7168625.1"/>
    <property type="molecule type" value="Genomic_DNA"/>
</dbReference>
<accession>A0A8J5JMU8</accession>
<sequence length="98" mass="11257">MSSDQELTVQQFWKNFTIKDTVTNIALSWNSHSEQALNGVWCPLWPDVVQTFKGITKDEDLREIVLISKKIKEDPGFQVVTEEDLDELVESMDDPITT</sequence>
<organism evidence="1 3">
    <name type="scientific">Homarus americanus</name>
    <name type="common">American lobster</name>
    <dbReference type="NCBI Taxonomy" id="6706"/>
    <lineage>
        <taxon>Eukaryota</taxon>
        <taxon>Metazoa</taxon>
        <taxon>Ecdysozoa</taxon>
        <taxon>Arthropoda</taxon>
        <taxon>Crustacea</taxon>
        <taxon>Multicrustacea</taxon>
        <taxon>Malacostraca</taxon>
        <taxon>Eumalacostraca</taxon>
        <taxon>Eucarida</taxon>
        <taxon>Decapoda</taxon>
        <taxon>Pleocyemata</taxon>
        <taxon>Astacidea</taxon>
        <taxon>Nephropoidea</taxon>
        <taxon>Nephropidae</taxon>
        <taxon>Homarus</taxon>
    </lineage>
</organism>
<gene>
    <name evidence="1" type="primary">TIGD1-L187</name>
    <name evidence="2" type="synonym">TIGD1-L188</name>
    <name evidence="1" type="ORF">Hamer_G006439</name>
    <name evidence="2" type="ORF">Hamer_G027590</name>
</gene>
<comment type="caution">
    <text evidence="1">The sequence shown here is derived from an EMBL/GenBank/DDBJ whole genome shotgun (WGS) entry which is preliminary data.</text>
</comment>
<reference evidence="1" key="1">
    <citation type="journal article" date="2021" name="Sci. Adv.">
        <title>The American lobster genome reveals insights on longevity, neural, and immune adaptations.</title>
        <authorList>
            <person name="Polinski J.M."/>
            <person name="Zimin A.V."/>
            <person name="Clark K.F."/>
            <person name="Kohn A.B."/>
            <person name="Sadowski N."/>
            <person name="Timp W."/>
            <person name="Ptitsyn A."/>
            <person name="Khanna P."/>
            <person name="Romanova D.Y."/>
            <person name="Williams P."/>
            <person name="Greenwood S.J."/>
            <person name="Moroz L.L."/>
            <person name="Walt D.R."/>
            <person name="Bodnar A.G."/>
        </authorList>
    </citation>
    <scope>NUCLEOTIDE SEQUENCE</scope>
    <source>
        <strain evidence="1">GMGI-L3</strain>
    </source>
</reference>
<evidence type="ECO:0000313" key="1">
    <source>
        <dbReference type="EMBL" id="KAG7159026.1"/>
    </source>
</evidence>